<dbReference type="PANTHER" id="PTHR36112">
    <property type="entry name" value="RIBOSOMAL RNA SMALL SUBUNIT METHYLTRANSFERASE J"/>
    <property type="match status" value="1"/>
</dbReference>
<reference evidence="1 2" key="1">
    <citation type="submission" date="2015-08" db="EMBL/GenBank/DDBJ databases">
        <title>The complete genome sequence of Bacillus beveridgei MLTeJB.</title>
        <authorList>
            <person name="Hanson T.E."/>
            <person name="Mesa C."/>
            <person name="Basesman S.M."/>
            <person name="Oremland R.S."/>
        </authorList>
    </citation>
    <scope>NUCLEOTIDE SEQUENCE [LARGE SCALE GENOMIC DNA]</scope>
    <source>
        <strain evidence="1 2">MLTeJB</strain>
    </source>
</reference>
<gene>
    <name evidence="1" type="ORF">BBEV_1747</name>
</gene>
<dbReference type="KEGG" id="bbev:BBEV_1747"/>
<name>A0A1D7QVW4_9BACI</name>
<accession>A0A1D7QVW4</accession>
<dbReference type="STRING" id="632773.BBEV_1747"/>
<dbReference type="PANTHER" id="PTHR36112:SF1">
    <property type="entry name" value="RIBOSOMAL RNA SMALL SUBUNIT METHYLTRANSFERASE J"/>
    <property type="match status" value="1"/>
</dbReference>
<proteinExistence type="predicted"/>
<dbReference type="Pfam" id="PF04445">
    <property type="entry name" value="SAM_MT"/>
    <property type="match status" value="1"/>
</dbReference>
<sequence>MDYIPREGQSIRNLLTKLRDQHGSDLRLFIVGDKRIELYSNENREPFFFHPNAAMFRAKHFVRYGTDPLLTAAGIKPGDSIVDATLGLGADAQLLSMATGKNGIVKGLEASVDIARITGMGLSAYQHGFSPLIEAMRRVEVEICHHTEWLEKQPSDAYDVIYFDPMFDEKLTQSYGISGLRNFSFDEVFTKKAVEEAVRVARKRVVLKDHFRSNRFESYGFTRMRRKSSTIHYGLIETDRRQV</sequence>
<dbReference type="EMBL" id="CP012502">
    <property type="protein sequence ID" value="AOM83108.1"/>
    <property type="molecule type" value="Genomic_DNA"/>
</dbReference>
<dbReference type="Gene3D" id="3.40.50.150">
    <property type="entry name" value="Vaccinia Virus protein VP39"/>
    <property type="match status" value="1"/>
</dbReference>
<keyword evidence="1" id="KW-0489">Methyltransferase</keyword>
<dbReference type="InterPro" id="IPR007536">
    <property type="entry name" value="16SrRNA_methylTrfase_J"/>
</dbReference>
<evidence type="ECO:0000313" key="2">
    <source>
        <dbReference type="Proteomes" id="UP000094463"/>
    </source>
</evidence>
<keyword evidence="1" id="KW-0808">Transferase</keyword>
<keyword evidence="2" id="KW-1185">Reference proteome</keyword>
<protein>
    <submittedName>
        <fullName evidence="1">Protein-L-isoD(D-D) O-methyltransferase</fullName>
    </submittedName>
</protein>
<organism evidence="1 2">
    <name type="scientific">Salisediminibacterium beveridgei</name>
    <dbReference type="NCBI Taxonomy" id="632773"/>
    <lineage>
        <taxon>Bacteria</taxon>
        <taxon>Bacillati</taxon>
        <taxon>Bacillota</taxon>
        <taxon>Bacilli</taxon>
        <taxon>Bacillales</taxon>
        <taxon>Bacillaceae</taxon>
        <taxon>Salisediminibacterium</taxon>
    </lineage>
</organism>
<dbReference type="AlphaFoldDB" id="A0A1D7QVW4"/>
<dbReference type="PATRIC" id="fig|632773.3.peg.1834"/>
<dbReference type="SUPFAM" id="SSF53335">
    <property type="entry name" value="S-adenosyl-L-methionine-dependent methyltransferases"/>
    <property type="match status" value="1"/>
</dbReference>
<dbReference type="GO" id="GO:0008990">
    <property type="term" value="F:rRNA (guanine-N2-)-methyltransferase activity"/>
    <property type="evidence" value="ECO:0007669"/>
    <property type="project" value="InterPro"/>
</dbReference>
<evidence type="ECO:0000313" key="1">
    <source>
        <dbReference type="EMBL" id="AOM83108.1"/>
    </source>
</evidence>
<dbReference type="Proteomes" id="UP000094463">
    <property type="component" value="Chromosome"/>
</dbReference>
<dbReference type="InterPro" id="IPR029063">
    <property type="entry name" value="SAM-dependent_MTases_sf"/>
</dbReference>